<evidence type="ECO:0000256" key="2">
    <source>
        <dbReference type="ARBA" id="ARBA00010790"/>
    </source>
</evidence>
<evidence type="ECO:0000256" key="1">
    <source>
        <dbReference type="ARBA" id="ARBA00001974"/>
    </source>
</evidence>
<dbReference type="OrthoDB" id="9798604at2"/>
<accession>A0A2P7S8F5</accession>
<evidence type="ECO:0000256" key="5">
    <source>
        <dbReference type="ARBA" id="ARBA00023002"/>
    </source>
</evidence>
<dbReference type="GO" id="GO:0016614">
    <property type="term" value="F:oxidoreductase activity, acting on CH-OH group of donors"/>
    <property type="evidence" value="ECO:0007669"/>
    <property type="project" value="InterPro"/>
</dbReference>
<name>A0A2P7S8F5_9HYPH</name>
<evidence type="ECO:0000313" key="8">
    <source>
        <dbReference type="Proteomes" id="UP000241229"/>
    </source>
</evidence>
<dbReference type="Proteomes" id="UP000241229">
    <property type="component" value="Unassembled WGS sequence"/>
</dbReference>
<evidence type="ECO:0000259" key="6">
    <source>
        <dbReference type="Pfam" id="PF05199"/>
    </source>
</evidence>
<comment type="caution">
    <text evidence="7">The sequence shown here is derived from an EMBL/GenBank/DDBJ whole genome shotgun (WGS) entry which is preliminary data.</text>
</comment>
<keyword evidence="5" id="KW-0560">Oxidoreductase</keyword>
<gene>
    <name evidence="7" type="ORF">C7I84_14605</name>
</gene>
<keyword evidence="3" id="KW-0285">Flavoprotein</keyword>
<dbReference type="InterPro" id="IPR007867">
    <property type="entry name" value="GMC_OxRtase_C"/>
</dbReference>
<proteinExistence type="inferred from homology"/>
<comment type="cofactor">
    <cofactor evidence="1">
        <name>FAD</name>
        <dbReference type="ChEBI" id="CHEBI:57692"/>
    </cofactor>
</comment>
<dbReference type="Pfam" id="PF05199">
    <property type="entry name" value="GMC_oxred_C"/>
    <property type="match status" value="1"/>
</dbReference>
<keyword evidence="4" id="KW-0274">FAD</keyword>
<feature type="domain" description="Glucose-methanol-choline oxidoreductase C-terminal" evidence="6">
    <location>
        <begin position="338"/>
        <end position="465"/>
    </location>
</feature>
<dbReference type="SUPFAM" id="SSF51905">
    <property type="entry name" value="FAD/NAD(P)-binding domain"/>
    <property type="match status" value="1"/>
</dbReference>
<protein>
    <submittedName>
        <fullName evidence="7">GMC family oxidoreductase</fullName>
    </submittedName>
</protein>
<dbReference type="RefSeq" id="WP_106772937.1">
    <property type="nucleotide sequence ID" value="NZ_PXYK01000013.1"/>
</dbReference>
<organism evidence="7 8">
    <name type="scientific">Kumtagia ephedrae</name>
    <dbReference type="NCBI Taxonomy" id="2116701"/>
    <lineage>
        <taxon>Bacteria</taxon>
        <taxon>Pseudomonadati</taxon>
        <taxon>Pseudomonadota</taxon>
        <taxon>Alphaproteobacteria</taxon>
        <taxon>Hyphomicrobiales</taxon>
        <taxon>Phyllobacteriaceae</taxon>
        <taxon>Kumtagia</taxon>
    </lineage>
</organism>
<dbReference type="InterPro" id="IPR051473">
    <property type="entry name" value="P2Ox-like"/>
</dbReference>
<evidence type="ECO:0000256" key="4">
    <source>
        <dbReference type="ARBA" id="ARBA00022827"/>
    </source>
</evidence>
<dbReference type="PANTHER" id="PTHR42784">
    <property type="entry name" value="PYRANOSE 2-OXIDASE"/>
    <property type="match status" value="1"/>
</dbReference>
<reference evidence="7 8" key="1">
    <citation type="submission" date="2018-03" db="EMBL/GenBank/DDBJ databases">
        <title>The draft genome of Mesorhizobium sp. 6GN-30.</title>
        <authorList>
            <person name="Liu L."/>
            <person name="Li L."/>
            <person name="Wang T."/>
            <person name="Zhang X."/>
            <person name="Liang L."/>
        </authorList>
    </citation>
    <scope>NUCLEOTIDE SEQUENCE [LARGE SCALE GENOMIC DNA]</scope>
    <source>
        <strain evidence="7 8">6GN30</strain>
    </source>
</reference>
<dbReference type="AlphaFoldDB" id="A0A2P7S8F5"/>
<evidence type="ECO:0000256" key="3">
    <source>
        <dbReference type="ARBA" id="ARBA00022630"/>
    </source>
</evidence>
<comment type="similarity">
    <text evidence="2">Belongs to the GMC oxidoreductase family.</text>
</comment>
<dbReference type="Gene3D" id="3.50.50.60">
    <property type="entry name" value="FAD/NAD(P)-binding domain"/>
    <property type="match status" value="2"/>
</dbReference>
<dbReference type="EMBL" id="PXYK01000013">
    <property type="protein sequence ID" value="PSJ58711.1"/>
    <property type="molecule type" value="Genomic_DNA"/>
</dbReference>
<dbReference type="InterPro" id="IPR036188">
    <property type="entry name" value="FAD/NAD-bd_sf"/>
</dbReference>
<dbReference type="PANTHER" id="PTHR42784:SF1">
    <property type="entry name" value="PYRANOSE 2-OXIDASE"/>
    <property type="match status" value="1"/>
</dbReference>
<evidence type="ECO:0000313" key="7">
    <source>
        <dbReference type="EMBL" id="PSJ58711.1"/>
    </source>
</evidence>
<sequence>MIFDSFESFRSNGFKPKVIVIGSGPAGVTIARKLGAAGIPVAVFEAGAADYTEESQDFYKGTTVGDPYFDLDVTRLRHLGGCSNHWAGWCRVMDAVDFEPKAWVPDTGWPIRRTDIEPYLDEVHDILDLVPFRDDVPISDDIRWVQLIKSPAVRFGEKFGPEIQASKTIALVLDTYVTELQGDGSKITGAKIWSAGRDQGVATADYYLPCTGGLENSRLLLWSNERSNGGVVPHAEALGRYWMEHPQFEGGNAIMNNPDQFEMDDVSEAFFSPSLQAMEERQIMNFGVRFIKMPYHGAKWLVAELACLAPETAEWTAESIGAKLRCAAQLYVGWEQSPRADNRVALSASARDTLGIPRIELHWKKSELEHRTLLEGLRLFGETLAAKNYGRVRIADWVLNGDPYPTDQELAGHHHMGGTRMGDDLTRSVVDRNCKVHGMENLYVGGSSVFATSGQCNPTTTIVALSARLGDHLVRTIGQSAMLR</sequence>
<dbReference type="PRINTS" id="PR00420">
    <property type="entry name" value="RNGMNOXGNASE"/>
</dbReference>
<keyword evidence="8" id="KW-1185">Reference proteome</keyword>